<dbReference type="InterPro" id="IPR055197">
    <property type="entry name" value="PHDvar_NSD"/>
</dbReference>
<dbReference type="PANTHER" id="PTHR22884">
    <property type="entry name" value="SET DOMAIN PROTEINS"/>
    <property type="match status" value="1"/>
</dbReference>
<evidence type="ECO:0000259" key="19">
    <source>
        <dbReference type="PROSITE" id="PS50280"/>
    </source>
</evidence>
<dbReference type="InterPro" id="IPR006560">
    <property type="entry name" value="AWS_dom"/>
</dbReference>
<evidence type="ECO:0000256" key="10">
    <source>
        <dbReference type="ARBA" id="ARBA00022771"/>
    </source>
</evidence>
<keyword evidence="11" id="KW-0862">Zinc</keyword>
<gene>
    <name evidence="23" type="ORF">PMEA_00018935</name>
</gene>
<dbReference type="PROSITE" id="PS01359">
    <property type="entry name" value="ZF_PHD_1"/>
    <property type="match status" value="1"/>
</dbReference>
<dbReference type="Gene3D" id="2.170.270.10">
    <property type="entry name" value="SET domain"/>
    <property type="match status" value="1"/>
</dbReference>
<dbReference type="Pfam" id="PF00855">
    <property type="entry name" value="PWWP"/>
    <property type="match status" value="2"/>
</dbReference>
<dbReference type="PROSITE" id="PS50016">
    <property type="entry name" value="ZF_PHD_2"/>
    <property type="match status" value="2"/>
</dbReference>
<dbReference type="PROSITE" id="PS50280">
    <property type="entry name" value="SET"/>
    <property type="match status" value="1"/>
</dbReference>
<dbReference type="GO" id="GO:0005634">
    <property type="term" value="C:nucleus"/>
    <property type="evidence" value="ECO:0007669"/>
    <property type="project" value="UniProtKB-SubCell"/>
</dbReference>
<dbReference type="InterPro" id="IPR059153">
    <property type="entry name" value="NSD_PHD-1st"/>
</dbReference>
<evidence type="ECO:0000256" key="1">
    <source>
        <dbReference type="ARBA" id="ARBA00004123"/>
    </source>
</evidence>
<dbReference type="InterPro" id="IPR055198">
    <property type="entry name" value="NSD_PHD"/>
</dbReference>
<evidence type="ECO:0000259" key="22">
    <source>
        <dbReference type="PROSITE" id="PS51215"/>
    </source>
</evidence>
<dbReference type="Pfam" id="PF17982">
    <property type="entry name" value="C5HCH"/>
    <property type="match status" value="1"/>
</dbReference>
<dbReference type="InterPro" id="IPR041306">
    <property type="entry name" value="C5HCH"/>
</dbReference>
<feature type="domain" description="PHD-type" evidence="18">
    <location>
        <begin position="658"/>
        <end position="703"/>
    </location>
</feature>
<dbReference type="InterPro" id="IPR019786">
    <property type="entry name" value="Zinc_finger_PHD-type_CS"/>
</dbReference>
<dbReference type="AlphaFoldDB" id="A0AAU9X821"/>
<feature type="domain" description="AWS" evidence="22">
    <location>
        <begin position="843"/>
        <end position="893"/>
    </location>
</feature>
<dbReference type="FunFam" id="2.30.30.140:FF:000099">
    <property type="entry name" value="Histone-lysine N-methyltransferase"/>
    <property type="match status" value="1"/>
</dbReference>
<dbReference type="FunFam" id="3.30.40.10:FF:000969">
    <property type="entry name" value="Histone-lysine N-methyltransferase"/>
    <property type="match status" value="1"/>
</dbReference>
<evidence type="ECO:0000313" key="24">
    <source>
        <dbReference type="Proteomes" id="UP001159428"/>
    </source>
</evidence>
<feature type="domain" description="SET" evidence="19">
    <location>
        <begin position="895"/>
        <end position="1010"/>
    </location>
</feature>
<keyword evidence="5" id="KW-0489">Methyltransferase</keyword>
<dbReference type="InterPro" id="IPR001965">
    <property type="entry name" value="Znf_PHD"/>
</dbReference>
<evidence type="ECO:0000256" key="4">
    <source>
        <dbReference type="ARBA" id="ARBA00022553"/>
    </source>
</evidence>
<protein>
    <recommendedName>
        <fullName evidence="25">Histone-lysine N-methyltransferase NSD2</fullName>
    </recommendedName>
</protein>
<dbReference type="CDD" id="cd19173">
    <property type="entry name" value="SET_NSD"/>
    <property type="match status" value="1"/>
</dbReference>
<evidence type="ECO:0000256" key="15">
    <source>
        <dbReference type="ARBA" id="ARBA00023242"/>
    </source>
</evidence>
<dbReference type="Pfam" id="PF17907">
    <property type="entry name" value="AWS"/>
    <property type="match status" value="1"/>
</dbReference>
<evidence type="ECO:0000256" key="14">
    <source>
        <dbReference type="ARBA" id="ARBA00023163"/>
    </source>
</evidence>
<evidence type="ECO:0008006" key="25">
    <source>
        <dbReference type="Google" id="ProtNLM"/>
    </source>
</evidence>
<dbReference type="InterPro" id="IPR001214">
    <property type="entry name" value="SET_dom"/>
</dbReference>
<comment type="subcellular location">
    <subcellularLocation>
        <location evidence="2">Chromosome</location>
    </subcellularLocation>
    <subcellularLocation>
        <location evidence="1">Nucleus</location>
    </subcellularLocation>
</comment>
<keyword evidence="24" id="KW-1185">Reference proteome</keyword>
<feature type="domain" description="PWWP" evidence="20">
    <location>
        <begin position="38"/>
        <end position="99"/>
    </location>
</feature>
<keyword evidence="9" id="KW-0677">Repeat</keyword>
<keyword evidence="10 16" id="KW-0863">Zinc-finger</keyword>
<evidence type="ECO:0000256" key="5">
    <source>
        <dbReference type="ARBA" id="ARBA00022603"/>
    </source>
</evidence>
<proteinExistence type="predicted"/>
<feature type="domain" description="PHD-type" evidence="18">
    <location>
        <begin position="499"/>
        <end position="545"/>
    </location>
</feature>
<dbReference type="PROSITE" id="PS50868">
    <property type="entry name" value="POST_SET"/>
    <property type="match status" value="1"/>
</dbReference>
<dbReference type="GO" id="GO:0140938">
    <property type="term" value="F:histone H3 methyltransferase activity"/>
    <property type="evidence" value="ECO:0007669"/>
    <property type="project" value="UniProtKB-ARBA"/>
</dbReference>
<keyword evidence="12" id="KW-0156">Chromatin regulator</keyword>
<evidence type="ECO:0000256" key="2">
    <source>
        <dbReference type="ARBA" id="ARBA00004286"/>
    </source>
</evidence>
<feature type="domain" description="PWWP" evidence="20">
    <location>
        <begin position="708"/>
        <end position="770"/>
    </location>
</feature>
<dbReference type="CDD" id="cd15565">
    <property type="entry name" value="PHD2_NSD"/>
    <property type="match status" value="1"/>
</dbReference>
<feature type="domain" description="Post-SET" evidence="21">
    <location>
        <begin position="1017"/>
        <end position="1033"/>
    </location>
</feature>
<feature type="compositionally biased region" description="Basic residues" evidence="17">
    <location>
        <begin position="409"/>
        <end position="419"/>
    </location>
</feature>
<dbReference type="SUPFAM" id="SSF82199">
    <property type="entry name" value="SET domain"/>
    <property type="match status" value="1"/>
</dbReference>
<dbReference type="SUPFAM" id="SSF63748">
    <property type="entry name" value="Tudor/PWWP/MBT"/>
    <property type="match status" value="2"/>
</dbReference>
<keyword evidence="6" id="KW-0808">Transferase</keyword>
<evidence type="ECO:0000256" key="13">
    <source>
        <dbReference type="ARBA" id="ARBA00023015"/>
    </source>
</evidence>
<dbReference type="CDD" id="cd15566">
    <property type="entry name" value="PHD3_NSD"/>
    <property type="match status" value="1"/>
</dbReference>
<dbReference type="EMBL" id="CALNXJ010000033">
    <property type="protein sequence ID" value="CAH3139702.1"/>
    <property type="molecule type" value="Genomic_DNA"/>
</dbReference>
<evidence type="ECO:0000256" key="8">
    <source>
        <dbReference type="ARBA" id="ARBA00022723"/>
    </source>
</evidence>
<dbReference type="InterPro" id="IPR011011">
    <property type="entry name" value="Znf_FYVE_PHD"/>
</dbReference>
<evidence type="ECO:0000256" key="9">
    <source>
        <dbReference type="ARBA" id="ARBA00022737"/>
    </source>
</evidence>
<keyword evidence="14" id="KW-0804">Transcription</keyword>
<evidence type="ECO:0000256" key="7">
    <source>
        <dbReference type="ARBA" id="ARBA00022691"/>
    </source>
</evidence>
<evidence type="ECO:0000259" key="21">
    <source>
        <dbReference type="PROSITE" id="PS50868"/>
    </source>
</evidence>
<keyword evidence="8" id="KW-0479">Metal-binding</keyword>
<dbReference type="SUPFAM" id="SSF57903">
    <property type="entry name" value="FYVE/PHD zinc finger"/>
    <property type="match status" value="4"/>
</dbReference>
<keyword evidence="15" id="KW-0539">Nucleus</keyword>
<dbReference type="GO" id="GO:0008270">
    <property type="term" value="F:zinc ion binding"/>
    <property type="evidence" value="ECO:0007669"/>
    <property type="project" value="UniProtKB-KW"/>
</dbReference>
<feature type="region of interest" description="Disordered" evidence="17">
    <location>
        <begin position="343"/>
        <end position="421"/>
    </location>
</feature>
<dbReference type="InterPro" id="IPR019787">
    <property type="entry name" value="Znf_PHD-finger"/>
</dbReference>
<dbReference type="SMART" id="SM00317">
    <property type="entry name" value="SET"/>
    <property type="match status" value="1"/>
</dbReference>
<dbReference type="Proteomes" id="UP001159428">
    <property type="component" value="Unassembled WGS sequence"/>
</dbReference>
<dbReference type="CDD" id="cd15567">
    <property type="entry name" value="PHD4_NSD"/>
    <property type="match status" value="1"/>
</dbReference>
<dbReference type="Pfam" id="PF23004">
    <property type="entry name" value="PHDvar_NSD"/>
    <property type="match status" value="1"/>
</dbReference>
<dbReference type="PROSITE" id="PS50812">
    <property type="entry name" value="PWWP"/>
    <property type="match status" value="2"/>
</dbReference>
<feature type="region of interest" description="Disordered" evidence="17">
    <location>
        <begin position="1"/>
        <end position="32"/>
    </location>
</feature>
<feature type="region of interest" description="Disordered" evidence="17">
    <location>
        <begin position="1163"/>
        <end position="1183"/>
    </location>
</feature>
<dbReference type="Pfam" id="PF22908">
    <property type="entry name" value="PHD_NSD"/>
    <property type="match status" value="1"/>
</dbReference>
<dbReference type="CDD" id="cd05838">
    <property type="entry name" value="PWWP_NSD_rpt2"/>
    <property type="match status" value="1"/>
</dbReference>
<evidence type="ECO:0000256" key="17">
    <source>
        <dbReference type="SAM" id="MobiDB-lite"/>
    </source>
</evidence>
<feature type="compositionally biased region" description="Basic and acidic residues" evidence="17">
    <location>
        <begin position="370"/>
        <end position="393"/>
    </location>
</feature>
<dbReference type="GO" id="GO:0016279">
    <property type="term" value="F:protein-lysine N-methyltransferase activity"/>
    <property type="evidence" value="ECO:0007669"/>
    <property type="project" value="UniProtKB-ARBA"/>
</dbReference>
<evidence type="ECO:0000256" key="6">
    <source>
        <dbReference type="ARBA" id="ARBA00022679"/>
    </source>
</evidence>
<dbReference type="SMART" id="SM00249">
    <property type="entry name" value="PHD"/>
    <property type="match status" value="5"/>
</dbReference>
<evidence type="ECO:0000259" key="18">
    <source>
        <dbReference type="PROSITE" id="PS50016"/>
    </source>
</evidence>
<dbReference type="Gene3D" id="2.30.30.140">
    <property type="match status" value="2"/>
</dbReference>
<dbReference type="CDD" id="cd15568">
    <property type="entry name" value="PHD5_NSD"/>
    <property type="match status" value="1"/>
</dbReference>
<comment type="caution">
    <text evidence="23">The sequence shown here is derived from an EMBL/GenBank/DDBJ whole genome shotgun (WGS) entry which is preliminary data.</text>
</comment>
<dbReference type="InterPro" id="IPR050777">
    <property type="entry name" value="SET2_Histone-Lys_MeTrsfase"/>
</dbReference>
<dbReference type="GO" id="GO:0005694">
    <property type="term" value="C:chromosome"/>
    <property type="evidence" value="ECO:0007669"/>
    <property type="project" value="UniProtKB-SubCell"/>
</dbReference>
<evidence type="ECO:0000259" key="20">
    <source>
        <dbReference type="PROSITE" id="PS50812"/>
    </source>
</evidence>
<evidence type="ECO:0000256" key="3">
    <source>
        <dbReference type="ARBA" id="ARBA00022454"/>
    </source>
</evidence>
<evidence type="ECO:0000313" key="23">
    <source>
        <dbReference type="EMBL" id="CAH3139702.1"/>
    </source>
</evidence>
<dbReference type="GO" id="GO:0032259">
    <property type="term" value="P:methylation"/>
    <property type="evidence" value="ECO:0007669"/>
    <property type="project" value="UniProtKB-KW"/>
</dbReference>
<evidence type="ECO:0000256" key="12">
    <source>
        <dbReference type="ARBA" id="ARBA00022853"/>
    </source>
</evidence>
<dbReference type="Gene3D" id="3.30.40.10">
    <property type="entry name" value="Zinc/RING finger domain, C3HC4 (zinc finger)"/>
    <property type="match status" value="4"/>
</dbReference>
<keyword evidence="4" id="KW-0597">Phosphoprotein</keyword>
<keyword evidence="7" id="KW-0949">S-adenosyl-L-methionine</keyword>
<dbReference type="Pfam" id="PF23011">
    <property type="entry name" value="PHD-1st_NSD"/>
    <property type="match status" value="1"/>
</dbReference>
<dbReference type="InterPro" id="IPR000313">
    <property type="entry name" value="PWWP_dom"/>
</dbReference>
<dbReference type="PROSITE" id="PS51215">
    <property type="entry name" value="AWS"/>
    <property type="match status" value="1"/>
</dbReference>
<dbReference type="Pfam" id="PF00628">
    <property type="entry name" value="PHD"/>
    <property type="match status" value="1"/>
</dbReference>
<evidence type="ECO:0000256" key="11">
    <source>
        <dbReference type="ARBA" id="ARBA00022833"/>
    </source>
</evidence>
<dbReference type="SMART" id="SM00293">
    <property type="entry name" value="PWWP"/>
    <property type="match status" value="2"/>
</dbReference>
<dbReference type="Pfam" id="PF00856">
    <property type="entry name" value="SET"/>
    <property type="match status" value="1"/>
</dbReference>
<reference evidence="23 24" key="1">
    <citation type="submission" date="2022-05" db="EMBL/GenBank/DDBJ databases">
        <authorList>
            <consortium name="Genoscope - CEA"/>
            <person name="William W."/>
        </authorList>
    </citation>
    <scope>NUCLEOTIDE SEQUENCE [LARGE SCALE GENOMIC DNA]</scope>
</reference>
<name>A0AAU9X821_9CNID</name>
<dbReference type="InterPro" id="IPR013083">
    <property type="entry name" value="Znf_RING/FYVE/PHD"/>
</dbReference>
<organism evidence="23 24">
    <name type="scientific">Pocillopora meandrina</name>
    <dbReference type="NCBI Taxonomy" id="46732"/>
    <lineage>
        <taxon>Eukaryota</taxon>
        <taxon>Metazoa</taxon>
        <taxon>Cnidaria</taxon>
        <taxon>Anthozoa</taxon>
        <taxon>Hexacorallia</taxon>
        <taxon>Scleractinia</taxon>
        <taxon>Astrocoeniina</taxon>
        <taxon>Pocilloporidae</taxon>
        <taxon>Pocillopora</taxon>
    </lineage>
</organism>
<sequence>MAAVETRDDSGSSEPSESPVSKESKASSSPTQSASWLVGDVVWSKIPGHPWWPSMVSYDPNTAVSFKYKGRARYYHVQFFGQDPVRGWVSERSILKFEGRQHFESSLHGKQLKIAQKRVVQWETAVKVAEKAKPMNRHERQLCYTFKYYDKNDAKRLDPLKMKKLNGFASLPEQVNGLIDEHADETSDLRHSEAGDADVLLLNGVSHCTNGPNEEKKKIGKGRVQRKRKLTAIAAAAKAASGDIGTNKSTEPPMKKKKRTLKQNNILDSSGQLEDNTDQGDVTVKINLSDELHLNVSELREKCNGLIDSAGASTPPKVNGDAAAFGTNLDVSPSTALKLKIRKITPKQNQPEGKRRRGRPCKPQFVIVSEQDKDLSNHSNDVHVENEKKKLDGVTELPPSPKSSIAKSPIKKKRVRKPSSKVLSSTKVAVLPVKEKTLVKEKTKLDSKTKKDEEKKKEAYEVNGVVEKEGSVAGSVTSSSIGEDTGSVKNGGTSKKEKEAVCIVCELQDNLTFCEGICGNAFHLDCIGLSVIPKGKFVCDECVTGNHCCFVCRQTGNVKQCSQQLCTKYYHEDCVKTFKSTKFDGDRFYCPLHFCSTCVRNKSSVSRGRLIRCVRCPTAYHLSGCLVAGCIQISSHLMACSKHFLREKNKAHHTHVNVNWCFVCSIGGTLICCESCPAAFHPECISYEGIPEGHFFCKDCTEGKELLYGEIVWVKLGMYRWWPAQICNPRDVPTNIQNMRHQPGEFPVMFLGSRDYYWIHRGRVFSYQEGDKGSTDSGNSKHLAKIFKKALVEAKEKYAEWRTAQENKAEQDLQKMSKKPAPYKHIKVVNKCTTAVRIVIDLSELPMCDCSPDNDNPCGPESNCLNRMLQFECNPARCPAKEKCQNQRFQKREYADCEPLRTLHCGWGLRCKEDVKKGQFVIEYVGELIDEATCQERVRKGEDITNYYMLTIDKDCIIDAGPMGNLSRFMNHSCDPNCETQKWTVNGEVRVGLFASRDIKEGEELNFDYQLDCLGNEKKKCNCGAKNCSSFLGVRPKNQIQEEKSKKVDKRRKKKIKKAVVKEVHEDDCYICGDGGELLLCDKGGCSKCYHRDCLGGPVTTRGKWICPWHFCDDCGKWATVLCSECPNSYCRAHASGQITEVSNGVHVCCDHIVTRTKTIQDKASDIRDDSGEQEPESSTVVE</sequence>
<dbReference type="InterPro" id="IPR046341">
    <property type="entry name" value="SET_dom_sf"/>
</dbReference>
<feature type="compositionally biased region" description="Basic and acidic residues" evidence="17">
    <location>
        <begin position="1"/>
        <end position="10"/>
    </location>
</feature>
<evidence type="ECO:0000256" key="16">
    <source>
        <dbReference type="PROSITE-ProRule" id="PRU00146"/>
    </source>
</evidence>
<dbReference type="CDD" id="cd20144">
    <property type="entry name" value="PWWP_NSD_rpt1"/>
    <property type="match status" value="1"/>
</dbReference>
<dbReference type="FunFam" id="2.170.270.10:FF:000002">
    <property type="entry name" value="Histone-lysine N-methyltransferase"/>
    <property type="match status" value="1"/>
</dbReference>
<keyword evidence="13" id="KW-0805">Transcription regulation</keyword>
<dbReference type="SMART" id="SM00570">
    <property type="entry name" value="AWS"/>
    <property type="match status" value="1"/>
</dbReference>
<accession>A0AAU9X821</accession>
<dbReference type="InterPro" id="IPR003616">
    <property type="entry name" value="Post-SET_dom"/>
</dbReference>
<keyword evidence="3" id="KW-0158">Chromosome</keyword>